<evidence type="ECO:0000313" key="1">
    <source>
        <dbReference type="EMBL" id="KAF4745597.1"/>
    </source>
</evidence>
<sequence length="551" mass="59690">MSDFDVIECVRLEMARLEDDPAMIESLLEGILTLPATLMAPISYTIREYCRSTISGYESNSLGCLKLVKALYEHPQAAVGDVVQPKGASGATLLPQNKVPSLKECLIDILEDCIVGVYHNARTPDIAQNIYLLICWWRDSQAFGDETPLIEGAIHTMSALRRCAPSAALVSESCALESALGYVLSDEASAAVAPVAELRKADGDMDALMVALETFVRNGSTPDQIAEGITADQLEKLCRAHDSQTQTEIIRICLSVKIHAAFESVSRPVYKQIFGCNFGHGMSITELLAALDARHKALTEKCQALKLQVMTLPLALCLGGLSVFGWGTCSCGLLPPLGVPCDDDCTSTSQNAILVKEVSPASPACRWVTLKKIFTSSLSTGCKIIDNCRGPPGLETSSGHLGVVENEARDQRGASDQSIISTSSVCAIIGCVNPPPPHEFDMSLLVWQCQRVPIYPAQVSMDVSTAADTADLAFHAETALKGDTFDHFDEAEDEVEKKSRDAVVLDRTRRVFSMRRTLLRERTRGVARGHVSAVSGLEPDWNHARRFCSSS</sequence>
<dbReference type="EMBL" id="JABANO010010166">
    <property type="protein sequence ID" value="KAF4745597.1"/>
    <property type="molecule type" value="Genomic_DNA"/>
</dbReference>
<reference evidence="1 2" key="1">
    <citation type="submission" date="2020-04" db="EMBL/GenBank/DDBJ databases">
        <title>Perkinsus olseni comparative genomics.</title>
        <authorList>
            <person name="Bogema D.R."/>
        </authorList>
    </citation>
    <scope>NUCLEOTIDE SEQUENCE [LARGE SCALE GENOMIC DNA]</scope>
    <source>
        <strain evidence="1 2">ATCC PRA-207</strain>
    </source>
</reference>
<accession>A0A7J6TL80</accession>
<proteinExistence type="predicted"/>
<organism evidence="1 2">
    <name type="scientific">Perkinsus olseni</name>
    <name type="common">Perkinsus atlanticus</name>
    <dbReference type="NCBI Taxonomy" id="32597"/>
    <lineage>
        <taxon>Eukaryota</taxon>
        <taxon>Sar</taxon>
        <taxon>Alveolata</taxon>
        <taxon>Perkinsozoa</taxon>
        <taxon>Perkinsea</taxon>
        <taxon>Perkinsida</taxon>
        <taxon>Perkinsidae</taxon>
        <taxon>Perkinsus</taxon>
    </lineage>
</organism>
<feature type="non-terminal residue" evidence="1">
    <location>
        <position position="551"/>
    </location>
</feature>
<dbReference type="AlphaFoldDB" id="A0A7J6TL80"/>
<gene>
    <name evidence="1" type="primary">XRCC6_6</name>
    <name evidence="1" type="ORF">FOZ63_017027</name>
</gene>
<keyword evidence="2" id="KW-1185">Reference proteome</keyword>
<protein>
    <submittedName>
        <fullName evidence="1">X-ray repair cross-complementing protein 6</fullName>
    </submittedName>
</protein>
<evidence type="ECO:0000313" key="2">
    <source>
        <dbReference type="Proteomes" id="UP000553632"/>
    </source>
</evidence>
<dbReference type="Proteomes" id="UP000553632">
    <property type="component" value="Unassembled WGS sequence"/>
</dbReference>
<name>A0A7J6TL80_PEROL</name>
<comment type="caution">
    <text evidence="1">The sequence shown here is derived from an EMBL/GenBank/DDBJ whole genome shotgun (WGS) entry which is preliminary data.</text>
</comment>